<dbReference type="AlphaFoldDB" id="A0A3B0RL02"/>
<feature type="transmembrane region" description="Helical" evidence="1">
    <location>
        <begin position="56"/>
        <end position="72"/>
    </location>
</feature>
<accession>A0A3B0RL02</accession>
<feature type="transmembrane region" description="Helical" evidence="1">
    <location>
        <begin position="30"/>
        <end position="50"/>
    </location>
</feature>
<evidence type="ECO:0000313" key="2">
    <source>
        <dbReference type="EMBL" id="VAV84175.1"/>
    </source>
</evidence>
<gene>
    <name evidence="2" type="ORF">MNBD_BACTEROID02-90</name>
</gene>
<sequence>MSENSSQSQPSEEVDLGQLFKLIGNGFRNFFNFIGSILNKLFLAFVWLVFFAKRHFIIITIAAIVGVVLAVVQEKVADPTYKSTIVIKQNYNTGEHLYNTLDYYNSLIIEKDSTTLGEILKTKPNEASNIIEFEIESVLSENQKLKIFNDYTKSIDSTLASKIDLKEFLENSKDFEFQFQKITLKSKAKNNFDRTFTQIINNITSSAFFKNEQKKDLEELSRSENAIRESLKQSDSLQKVYQTVLIKSVETTTGSQTSVTIDNTEDKGITKEFELYNSDLNLRRELVSLERAKENKEKIIEIVSSQQDNGTLDNKGKLFGFEAPKIVAYGIKLGLLMFVILLLIEFVSFLERYKDKV</sequence>
<keyword evidence="1" id="KW-0812">Transmembrane</keyword>
<dbReference type="EMBL" id="UOEB01000133">
    <property type="protein sequence ID" value="VAV84175.1"/>
    <property type="molecule type" value="Genomic_DNA"/>
</dbReference>
<organism evidence="2">
    <name type="scientific">hydrothermal vent metagenome</name>
    <dbReference type="NCBI Taxonomy" id="652676"/>
    <lineage>
        <taxon>unclassified sequences</taxon>
        <taxon>metagenomes</taxon>
        <taxon>ecological metagenomes</taxon>
    </lineage>
</organism>
<keyword evidence="1" id="KW-0472">Membrane</keyword>
<protein>
    <submittedName>
        <fullName evidence="2">Uncharacterized protein</fullName>
    </submittedName>
</protein>
<keyword evidence="1" id="KW-1133">Transmembrane helix</keyword>
<evidence type="ECO:0000256" key="1">
    <source>
        <dbReference type="SAM" id="Phobius"/>
    </source>
</evidence>
<reference evidence="2" key="1">
    <citation type="submission" date="2018-06" db="EMBL/GenBank/DDBJ databases">
        <authorList>
            <person name="Zhirakovskaya E."/>
        </authorList>
    </citation>
    <scope>NUCLEOTIDE SEQUENCE</scope>
</reference>
<feature type="transmembrane region" description="Helical" evidence="1">
    <location>
        <begin position="326"/>
        <end position="350"/>
    </location>
</feature>
<proteinExistence type="predicted"/>
<name>A0A3B0RL02_9ZZZZ</name>